<dbReference type="EMBL" id="JAFEKC020000001">
    <property type="protein sequence ID" value="KAK0516983.1"/>
    <property type="molecule type" value="Genomic_DNA"/>
</dbReference>
<name>A0AA39RB75_9LECA</name>
<accession>A0AA39RB75</accession>
<evidence type="ECO:0008006" key="3">
    <source>
        <dbReference type="Google" id="ProtNLM"/>
    </source>
</evidence>
<dbReference type="PANTHER" id="PTHR28250:SF1">
    <property type="entry name" value="CYTOCHROME B PRE-MRNA-PROCESSING PROTEIN 6"/>
    <property type="match status" value="1"/>
</dbReference>
<dbReference type="GO" id="GO:0034551">
    <property type="term" value="P:mitochondrial respiratory chain complex III assembly"/>
    <property type="evidence" value="ECO:0007669"/>
    <property type="project" value="TreeGrafter"/>
</dbReference>
<dbReference type="GO" id="GO:0061671">
    <property type="term" value="C:Cbp3p-Cbp6 complex"/>
    <property type="evidence" value="ECO:0007669"/>
    <property type="project" value="InterPro"/>
</dbReference>
<evidence type="ECO:0000313" key="2">
    <source>
        <dbReference type="Proteomes" id="UP001166286"/>
    </source>
</evidence>
<dbReference type="InterPro" id="IPR037653">
    <property type="entry name" value="Cbp6"/>
</dbReference>
<reference evidence="1" key="1">
    <citation type="submission" date="2023-03" db="EMBL/GenBank/DDBJ databases">
        <title>Complete genome of Cladonia borealis.</title>
        <authorList>
            <person name="Park H."/>
        </authorList>
    </citation>
    <scope>NUCLEOTIDE SEQUENCE</scope>
    <source>
        <strain evidence="1">ANT050790</strain>
    </source>
</reference>
<sequence>MAKSIIYKHYQRILTQWPVDRLRPEVSFQKIIQHRIDTQLKPPTTPPQDNVVSNQAQATIPTSVPFDEQGQLEQVNVLYSLLENRYKKKYPLSEKMMRPASNPDYYDKLVKELDEAPNRSRFQSWLNKWKGFLRFS</sequence>
<dbReference type="Pfam" id="PF20180">
    <property type="entry name" value="UQCC2_CBP6"/>
    <property type="match status" value="1"/>
</dbReference>
<organism evidence="1 2">
    <name type="scientific">Cladonia borealis</name>
    <dbReference type="NCBI Taxonomy" id="184061"/>
    <lineage>
        <taxon>Eukaryota</taxon>
        <taxon>Fungi</taxon>
        <taxon>Dikarya</taxon>
        <taxon>Ascomycota</taxon>
        <taxon>Pezizomycotina</taxon>
        <taxon>Lecanoromycetes</taxon>
        <taxon>OSLEUM clade</taxon>
        <taxon>Lecanoromycetidae</taxon>
        <taxon>Lecanorales</taxon>
        <taxon>Lecanorineae</taxon>
        <taxon>Cladoniaceae</taxon>
        <taxon>Cladonia</taxon>
    </lineage>
</organism>
<evidence type="ECO:0000313" key="1">
    <source>
        <dbReference type="EMBL" id="KAK0516983.1"/>
    </source>
</evidence>
<dbReference type="AlphaFoldDB" id="A0AA39RB75"/>
<dbReference type="Proteomes" id="UP001166286">
    <property type="component" value="Unassembled WGS sequence"/>
</dbReference>
<dbReference type="GO" id="GO:0043022">
    <property type="term" value="F:ribosome binding"/>
    <property type="evidence" value="ECO:0007669"/>
    <property type="project" value="InterPro"/>
</dbReference>
<comment type="caution">
    <text evidence="1">The sequence shown here is derived from an EMBL/GenBank/DDBJ whole genome shotgun (WGS) entry which is preliminary data.</text>
</comment>
<protein>
    <recommendedName>
        <fullName evidence="3">Mitochondrial nucleoid factor 1</fullName>
    </recommendedName>
</protein>
<proteinExistence type="predicted"/>
<gene>
    <name evidence="1" type="ORF">JMJ35_000138</name>
</gene>
<dbReference type="PANTHER" id="PTHR28250">
    <property type="entry name" value="CYTOCHROME B PRE-MRNA-PROCESSING PROTEIN 6"/>
    <property type="match status" value="1"/>
</dbReference>
<keyword evidence="2" id="KW-1185">Reference proteome</keyword>